<dbReference type="Proteomes" id="UP000434172">
    <property type="component" value="Unassembled WGS sequence"/>
</dbReference>
<keyword evidence="3" id="KW-1185">Reference proteome</keyword>
<evidence type="ECO:0000313" key="2">
    <source>
        <dbReference type="EMBL" id="KAF0318412.1"/>
    </source>
</evidence>
<accession>A0A8H3ZJU2</accession>
<comment type="caution">
    <text evidence="2">The sequence shown here is derived from an EMBL/GenBank/DDBJ whole genome shotgun (WGS) entry which is preliminary data.</text>
</comment>
<feature type="region of interest" description="Disordered" evidence="1">
    <location>
        <begin position="1"/>
        <end position="105"/>
    </location>
</feature>
<dbReference type="AlphaFoldDB" id="A0A8H3ZJU2"/>
<evidence type="ECO:0000256" key="1">
    <source>
        <dbReference type="SAM" id="MobiDB-lite"/>
    </source>
</evidence>
<proteinExistence type="predicted"/>
<name>A0A8H3ZJU2_9PEZI</name>
<feature type="compositionally biased region" description="Polar residues" evidence="1">
    <location>
        <begin position="198"/>
        <end position="209"/>
    </location>
</feature>
<evidence type="ECO:0000313" key="3">
    <source>
        <dbReference type="Proteomes" id="UP000434172"/>
    </source>
</evidence>
<feature type="compositionally biased region" description="Polar residues" evidence="1">
    <location>
        <begin position="79"/>
        <end position="91"/>
    </location>
</feature>
<sequence>MQVPPPSFGTVPELADRAHAPRPSRPHHPARSTLPRQSGCQPASNDLANLPDRDGATVPLNWHAILERTPTRPAPSGTVAPSRSTRNSRFSDGSRPGLLPQTGGYARRRQGGRIANAPPFQQTSNVPPRLPIQLFQIPVHPRRGRLPLTACGCVAASDTLNLSLCLVAILTALPLIASLLVTRPYSVRVNLTEPMPSSSWLNARVSSPQPKRETLDSQLGKQPHLESPRVQPASSDPHDHDPRPLILGRGPLASLALFNLPRPPLAKRCQVTPIRNLLFLSAICFHPKSRVRNAALAADASLCSNPRQRSQAPNTVFKDRIQAIPLPVSCLIASAQMYTVSCSPPRGGRVRPRSSDPKARELKHLMETEKKKRWAVFCRPACMLTEKHFRVFVSSSFFRGYLRMQ</sequence>
<feature type="region of interest" description="Disordered" evidence="1">
    <location>
        <begin position="198"/>
        <end position="245"/>
    </location>
</feature>
<feature type="compositionally biased region" description="Polar residues" evidence="1">
    <location>
        <begin position="34"/>
        <end position="47"/>
    </location>
</feature>
<gene>
    <name evidence="2" type="ORF">GQ607_014330</name>
</gene>
<dbReference type="EMBL" id="WOWK01000110">
    <property type="protein sequence ID" value="KAF0318412.1"/>
    <property type="molecule type" value="Genomic_DNA"/>
</dbReference>
<organism evidence="2 3">
    <name type="scientific">Colletotrichum asianum</name>
    <dbReference type="NCBI Taxonomy" id="702518"/>
    <lineage>
        <taxon>Eukaryota</taxon>
        <taxon>Fungi</taxon>
        <taxon>Dikarya</taxon>
        <taxon>Ascomycota</taxon>
        <taxon>Pezizomycotina</taxon>
        <taxon>Sordariomycetes</taxon>
        <taxon>Hypocreomycetidae</taxon>
        <taxon>Glomerellales</taxon>
        <taxon>Glomerellaceae</taxon>
        <taxon>Colletotrichum</taxon>
        <taxon>Colletotrichum gloeosporioides species complex</taxon>
    </lineage>
</organism>
<feature type="compositionally biased region" description="Basic residues" evidence="1">
    <location>
        <begin position="20"/>
        <end position="30"/>
    </location>
</feature>
<protein>
    <submittedName>
        <fullName evidence="2">Uncharacterized protein</fullName>
    </submittedName>
</protein>
<reference evidence="2 3" key="1">
    <citation type="submission" date="2019-12" db="EMBL/GenBank/DDBJ databases">
        <title>A genome sequence resource for the geographically widespread anthracnose pathogen Colletotrichum asianum.</title>
        <authorList>
            <person name="Meng Y."/>
        </authorList>
    </citation>
    <scope>NUCLEOTIDE SEQUENCE [LARGE SCALE GENOMIC DNA]</scope>
    <source>
        <strain evidence="2 3">ICMP 18580</strain>
    </source>
</reference>